<dbReference type="AlphaFoldDB" id="A0A067MUA9"/>
<dbReference type="Proteomes" id="UP000027195">
    <property type="component" value="Unassembled WGS sequence"/>
</dbReference>
<accession>A0A067MUA9</accession>
<feature type="compositionally biased region" description="Pro residues" evidence="1">
    <location>
        <begin position="86"/>
        <end position="95"/>
    </location>
</feature>
<feature type="region of interest" description="Disordered" evidence="1">
    <location>
        <begin position="79"/>
        <end position="164"/>
    </location>
</feature>
<dbReference type="InParanoid" id="A0A067MUA9"/>
<keyword evidence="4" id="KW-1185">Reference proteome</keyword>
<keyword evidence="2" id="KW-1133">Transmembrane helix</keyword>
<protein>
    <submittedName>
        <fullName evidence="3">Uncharacterized protein</fullName>
    </submittedName>
</protein>
<proteinExistence type="predicted"/>
<keyword evidence="2" id="KW-0472">Membrane</keyword>
<feature type="compositionally biased region" description="Low complexity" evidence="1">
    <location>
        <begin position="104"/>
        <end position="128"/>
    </location>
</feature>
<evidence type="ECO:0000256" key="2">
    <source>
        <dbReference type="SAM" id="Phobius"/>
    </source>
</evidence>
<feature type="region of interest" description="Disordered" evidence="1">
    <location>
        <begin position="195"/>
        <end position="223"/>
    </location>
</feature>
<evidence type="ECO:0000256" key="1">
    <source>
        <dbReference type="SAM" id="MobiDB-lite"/>
    </source>
</evidence>
<reference evidence="4" key="1">
    <citation type="journal article" date="2014" name="Proc. Natl. Acad. Sci. U.S.A.">
        <title>Extensive sampling of basidiomycete genomes demonstrates inadequacy of the white-rot/brown-rot paradigm for wood decay fungi.</title>
        <authorList>
            <person name="Riley R."/>
            <person name="Salamov A.A."/>
            <person name="Brown D.W."/>
            <person name="Nagy L.G."/>
            <person name="Floudas D."/>
            <person name="Held B.W."/>
            <person name="Levasseur A."/>
            <person name="Lombard V."/>
            <person name="Morin E."/>
            <person name="Otillar R."/>
            <person name="Lindquist E.A."/>
            <person name="Sun H."/>
            <person name="LaButti K.M."/>
            <person name="Schmutz J."/>
            <person name="Jabbour D."/>
            <person name="Luo H."/>
            <person name="Baker S.E."/>
            <person name="Pisabarro A.G."/>
            <person name="Walton J.D."/>
            <person name="Blanchette R.A."/>
            <person name="Henrissat B."/>
            <person name="Martin F."/>
            <person name="Cullen D."/>
            <person name="Hibbett D.S."/>
            <person name="Grigoriev I.V."/>
        </authorList>
    </citation>
    <scope>NUCLEOTIDE SEQUENCE [LARGE SCALE GENOMIC DNA]</scope>
    <source>
        <strain evidence="4">FD-172 SS1</strain>
    </source>
</reference>
<sequence>MDPSSPTYFWQTALACFLAVISSHLLLALMRIWSNAYLANWSSSPRLLSLTPQPVPTPTQLAPFTPSKRSTASVRWRSPIATWHPSSPPPSPGTTPTPKEERYSPSLDLSTPSRSPTPLTPLAPTSRSCMWECGLEGSSSLSPPPSLPRNSALPAGSSLGTARHQPTTTIFTRSSSPLSARVATQSVTLLTSPLIAPSGLSGLPPPSRTLYKPGSSPSPSAPHRRVLALSATTSPTGSLASADPTSSPGDGLQSTYLAHLGLLPSGYEWATIPNIPATCVLRETIAFYAFDKKVLPFEELKPLLAHLPNPSCLSYLDAYNDYRRLRTAFEQLLTTDHAGRILPQNRATRPCLPSSEPGPSSRGFLF</sequence>
<keyword evidence="2" id="KW-0812">Transmembrane</keyword>
<name>A0A067MUA9_BOTB1</name>
<feature type="region of interest" description="Disordered" evidence="1">
    <location>
        <begin position="345"/>
        <end position="366"/>
    </location>
</feature>
<dbReference type="HOGENOM" id="CLU_756465_0_0_1"/>
<feature type="transmembrane region" description="Helical" evidence="2">
    <location>
        <begin position="12"/>
        <end position="33"/>
    </location>
</feature>
<gene>
    <name evidence="3" type="ORF">BOTBODRAFT_173923</name>
</gene>
<organism evidence="3 4">
    <name type="scientific">Botryobasidium botryosum (strain FD-172 SS1)</name>
    <dbReference type="NCBI Taxonomy" id="930990"/>
    <lineage>
        <taxon>Eukaryota</taxon>
        <taxon>Fungi</taxon>
        <taxon>Dikarya</taxon>
        <taxon>Basidiomycota</taxon>
        <taxon>Agaricomycotina</taxon>
        <taxon>Agaricomycetes</taxon>
        <taxon>Cantharellales</taxon>
        <taxon>Botryobasidiaceae</taxon>
        <taxon>Botryobasidium</taxon>
    </lineage>
</organism>
<evidence type="ECO:0000313" key="3">
    <source>
        <dbReference type="EMBL" id="KDQ15437.1"/>
    </source>
</evidence>
<evidence type="ECO:0000313" key="4">
    <source>
        <dbReference type="Proteomes" id="UP000027195"/>
    </source>
</evidence>
<dbReference type="EMBL" id="KL198032">
    <property type="protein sequence ID" value="KDQ15437.1"/>
    <property type="molecule type" value="Genomic_DNA"/>
</dbReference>